<reference evidence="2 3" key="1">
    <citation type="submission" date="2015-10" db="EMBL/GenBank/DDBJ databases">
        <title>Draft Genome of Actinomyces odontolyticus subsp. actinosynbacter strain XH001.</title>
        <authorList>
            <person name="Mclean J.S."/>
            <person name="He X."/>
        </authorList>
    </citation>
    <scope>NUCLEOTIDE SEQUENCE [LARGE SCALE GENOMIC DNA]</scope>
    <source>
        <strain evidence="2 3">XH001</strain>
    </source>
</reference>
<gene>
    <name evidence="2" type="ORF">APY09_00440</name>
</gene>
<dbReference type="EMBL" id="LLVT01000001">
    <property type="protein sequence ID" value="KSW12867.1"/>
    <property type="molecule type" value="Genomic_DNA"/>
</dbReference>
<accession>A0A0V8RXW4</accession>
<keyword evidence="1" id="KW-0732">Signal</keyword>
<comment type="caution">
    <text evidence="2">The sequence shown here is derived from an EMBL/GenBank/DDBJ whole genome shotgun (WGS) entry which is preliminary data.</text>
</comment>
<dbReference type="OrthoDB" id="3252966at2"/>
<protein>
    <recommendedName>
        <fullName evidence="4">Lipoprotein</fullName>
    </recommendedName>
</protein>
<evidence type="ECO:0000256" key="1">
    <source>
        <dbReference type="SAM" id="SignalP"/>
    </source>
</evidence>
<evidence type="ECO:0000313" key="3">
    <source>
        <dbReference type="Proteomes" id="UP000054686"/>
    </source>
</evidence>
<feature type="chain" id="PRO_5006895225" description="Lipoprotein" evidence="1">
    <location>
        <begin position="28"/>
        <end position="198"/>
    </location>
</feature>
<evidence type="ECO:0000313" key="2">
    <source>
        <dbReference type="EMBL" id="KSW12867.1"/>
    </source>
</evidence>
<dbReference type="PROSITE" id="PS51257">
    <property type="entry name" value="PROKAR_LIPOPROTEIN"/>
    <property type="match status" value="1"/>
</dbReference>
<proteinExistence type="predicted"/>
<dbReference type="AlphaFoldDB" id="A0A0V8RXW4"/>
<sequence length="198" mass="20250">MLVRYTRQLTTAALIVAAGLGMGACSAHPGAAVSTNNGDYSIAEVNEAVSQIATVTAGKSSIDAYEVRVRLINEPQLVAVADSVGLSVTDEQIDQALEQAAAQTGAQVPAIGRGTRATVRSVLLNQQLSQFAQMNPAAVPAMNETLEQARVKANAQINPRFAQPSLGGGQAPTMPLFGDAVSGAKDDPTAALLGGSAH</sequence>
<name>A0A0V8RXW4_9ACTO</name>
<feature type="signal peptide" evidence="1">
    <location>
        <begin position="1"/>
        <end position="27"/>
    </location>
</feature>
<dbReference type="Proteomes" id="UP000054686">
    <property type="component" value="Unassembled WGS sequence"/>
</dbReference>
<dbReference type="RefSeq" id="WP_060565696.1">
    <property type="nucleotide sequence ID" value="NZ_CP040006.1"/>
</dbReference>
<organism evidence="2 3">
    <name type="scientific">Schaalia odontolytica</name>
    <dbReference type="NCBI Taxonomy" id="1660"/>
    <lineage>
        <taxon>Bacteria</taxon>
        <taxon>Bacillati</taxon>
        <taxon>Actinomycetota</taxon>
        <taxon>Actinomycetes</taxon>
        <taxon>Actinomycetales</taxon>
        <taxon>Actinomycetaceae</taxon>
        <taxon>Schaalia</taxon>
    </lineage>
</organism>
<evidence type="ECO:0008006" key="4">
    <source>
        <dbReference type="Google" id="ProtNLM"/>
    </source>
</evidence>